<sequence>MKHSDHEKHDLEALAVRAMRERGLKPEFSPAALDQLAAITHLGEPHGGEVRDLTGLLWCSIDNDDSRDLDQLTASEVLPDGAVRILVAIADVDALVRKDTPIDQHARHNTTSVYTSAVIFPMLPEKLSTDLTSLNPDGPRLAMVTDMVFQPDGSLSKSGIYRARVYNKAKLAYDSVSAWIDGEGPLPAAAQAVPGMDQQLRTQDSVAQQLRARRREQGALEFQTFQPKAVFDGEKVVEIRQQVQNRARQLIEEFMIATNGVTARFLAQHRRPSLRRVVRSPERWLKIVAVAAEYNEVLPEEPDALALENFLAKRRKLDPDRFPDLSLTIIKLMGAGEYVVEVPGGPKLGHFGLAVRDYSHSTAPNRRFPDLVTARLLKATLKEQPAPYSIDELASLATHCTRQEDAANKVERQMRKSEAALVLDKYLGEIFDGIVTGASNGNTWVRIFLPPAEGKLLVAAGDRVKVGDRVRAKLLATDVERGFIDFELVRES</sequence>
<proteinExistence type="predicted"/>
<dbReference type="STRING" id="1121117.SAMN02745977_01253"/>
<protein>
    <submittedName>
        <fullName evidence="2">Exoribonuclease-2</fullName>
    </submittedName>
</protein>
<keyword evidence="3" id="KW-1185">Reference proteome</keyword>
<dbReference type="SUPFAM" id="SSF50249">
    <property type="entry name" value="Nucleic acid-binding proteins"/>
    <property type="match status" value="2"/>
</dbReference>
<dbReference type="InterPro" id="IPR040596">
    <property type="entry name" value="RNase_II_C_S1"/>
</dbReference>
<dbReference type="PANTHER" id="PTHR23355">
    <property type="entry name" value="RIBONUCLEASE"/>
    <property type="match status" value="1"/>
</dbReference>
<dbReference type="SMART" id="SM00316">
    <property type="entry name" value="S1"/>
    <property type="match status" value="1"/>
</dbReference>
<dbReference type="GO" id="GO:0004540">
    <property type="term" value="F:RNA nuclease activity"/>
    <property type="evidence" value="ECO:0007669"/>
    <property type="project" value="InterPro"/>
</dbReference>
<dbReference type="Proteomes" id="UP000199531">
    <property type="component" value="Unassembled WGS sequence"/>
</dbReference>
<gene>
    <name evidence="2" type="ORF">SAMN02745977_01253</name>
</gene>
<evidence type="ECO:0000313" key="2">
    <source>
        <dbReference type="EMBL" id="SEN37234.1"/>
    </source>
</evidence>
<dbReference type="EMBL" id="FOCW01000001">
    <property type="protein sequence ID" value="SEN37234.1"/>
    <property type="molecule type" value="Genomic_DNA"/>
</dbReference>
<accession>A0A1H8G0C0</accession>
<dbReference type="GO" id="GO:0006402">
    <property type="term" value="P:mRNA catabolic process"/>
    <property type="evidence" value="ECO:0007669"/>
    <property type="project" value="TreeGrafter"/>
</dbReference>
<evidence type="ECO:0000313" key="3">
    <source>
        <dbReference type="Proteomes" id="UP000199531"/>
    </source>
</evidence>
<reference evidence="2 3" key="1">
    <citation type="submission" date="2016-10" db="EMBL/GenBank/DDBJ databases">
        <authorList>
            <person name="de Groot N.N."/>
        </authorList>
    </citation>
    <scope>NUCLEOTIDE SEQUENCE [LARGE SCALE GENOMIC DNA]</scope>
    <source>
        <strain evidence="2 3">DSM 15123</strain>
    </source>
</reference>
<organism evidence="2 3">
    <name type="scientific">Brachymonas denitrificans DSM 15123</name>
    <dbReference type="NCBI Taxonomy" id="1121117"/>
    <lineage>
        <taxon>Bacteria</taxon>
        <taxon>Pseudomonadati</taxon>
        <taxon>Pseudomonadota</taxon>
        <taxon>Betaproteobacteria</taxon>
        <taxon>Burkholderiales</taxon>
        <taxon>Comamonadaceae</taxon>
        <taxon>Brachymonas</taxon>
    </lineage>
</organism>
<dbReference type="RefSeq" id="WP_323030997.1">
    <property type="nucleotide sequence ID" value="NZ_FOCW01000001.1"/>
</dbReference>
<dbReference type="Pfam" id="PF00773">
    <property type="entry name" value="RNB"/>
    <property type="match status" value="1"/>
</dbReference>
<dbReference type="PANTHER" id="PTHR23355:SF9">
    <property type="entry name" value="DIS3-LIKE EXONUCLEASE 2"/>
    <property type="match status" value="1"/>
</dbReference>
<dbReference type="AlphaFoldDB" id="A0A1H8G0C0"/>
<dbReference type="InterPro" id="IPR003029">
    <property type="entry name" value="S1_domain"/>
</dbReference>
<evidence type="ECO:0000259" key="1">
    <source>
        <dbReference type="PROSITE" id="PS50126"/>
    </source>
</evidence>
<dbReference type="InterPro" id="IPR001900">
    <property type="entry name" value="RNase_II/R"/>
</dbReference>
<dbReference type="SMART" id="SM00955">
    <property type="entry name" value="RNB"/>
    <property type="match status" value="1"/>
</dbReference>
<dbReference type="InterPro" id="IPR012340">
    <property type="entry name" value="NA-bd_OB-fold"/>
</dbReference>
<feature type="domain" description="S1 motif" evidence="1">
    <location>
        <begin position="428"/>
        <end position="489"/>
    </location>
</feature>
<dbReference type="GO" id="GO:0005829">
    <property type="term" value="C:cytosol"/>
    <property type="evidence" value="ECO:0007669"/>
    <property type="project" value="TreeGrafter"/>
</dbReference>
<dbReference type="GO" id="GO:0003723">
    <property type="term" value="F:RNA binding"/>
    <property type="evidence" value="ECO:0007669"/>
    <property type="project" value="InterPro"/>
</dbReference>
<name>A0A1H8G0C0_9BURK</name>
<dbReference type="Pfam" id="PF18614">
    <property type="entry name" value="RNase_II_C_S1"/>
    <property type="match status" value="1"/>
</dbReference>
<dbReference type="PROSITE" id="PS50126">
    <property type="entry name" value="S1"/>
    <property type="match status" value="1"/>
</dbReference>
<dbReference type="InterPro" id="IPR050180">
    <property type="entry name" value="RNR_Ribonuclease"/>
</dbReference>